<sequence length="134" mass="14928">MDAEVKSGKVGHIICLPLPAQGHFKPLLKLAELLSEAKANDEDLDKPFTQIPGFENDFRYRDLPSGCRIANFNKTTANLFLSDQFKSASQTSALIINTFDGLEAPTISKLTSYYSKIFTVGLGHYYTVDEHECH</sequence>
<dbReference type="PANTHER" id="PTHR11926:SF1392">
    <property type="entry name" value="GLYCOSYLTRANSFERASE"/>
    <property type="match status" value="1"/>
</dbReference>
<evidence type="ECO:0000256" key="1">
    <source>
        <dbReference type="ARBA" id="ARBA00009995"/>
    </source>
</evidence>
<protein>
    <recommendedName>
        <fullName evidence="5">UDP-glucuronosyl/UDP-glucosyltransferase</fullName>
    </recommendedName>
</protein>
<proteinExistence type="inferred from homology"/>
<keyword evidence="2" id="KW-0328">Glycosyltransferase</keyword>
<evidence type="ECO:0000256" key="2">
    <source>
        <dbReference type="ARBA" id="ARBA00022676"/>
    </source>
</evidence>
<comment type="similarity">
    <text evidence="1">Belongs to the UDP-glycosyltransferase family.</text>
</comment>
<dbReference type="GO" id="GO:0080043">
    <property type="term" value="F:quercetin 3-O-glucosyltransferase activity"/>
    <property type="evidence" value="ECO:0007669"/>
    <property type="project" value="TreeGrafter"/>
</dbReference>
<dbReference type="Gene3D" id="3.40.50.2000">
    <property type="entry name" value="Glycogen Phosphorylase B"/>
    <property type="match status" value="2"/>
</dbReference>
<comment type="caution">
    <text evidence="3">The sequence shown here is derived from an EMBL/GenBank/DDBJ whole genome shotgun (WGS) entry which is preliminary data.</text>
</comment>
<evidence type="ECO:0000313" key="4">
    <source>
        <dbReference type="Proteomes" id="UP000187203"/>
    </source>
</evidence>
<dbReference type="Proteomes" id="UP000187203">
    <property type="component" value="Unassembled WGS sequence"/>
</dbReference>
<evidence type="ECO:0000313" key="3">
    <source>
        <dbReference type="EMBL" id="OMP14176.1"/>
    </source>
</evidence>
<name>A0A1R3L4D1_9ROSI</name>
<dbReference type="GO" id="GO:0080044">
    <property type="term" value="F:quercetin 7-O-glucosyltransferase activity"/>
    <property type="evidence" value="ECO:0007669"/>
    <property type="project" value="TreeGrafter"/>
</dbReference>
<keyword evidence="4" id="KW-1185">Reference proteome</keyword>
<organism evidence="3 4">
    <name type="scientific">Corchorus olitorius</name>
    <dbReference type="NCBI Taxonomy" id="93759"/>
    <lineage>
        <taxon>Eukaryota</taxon>
        <taxon>Viridiplantae</taxon>
        <taxon>Streptophyta</taxon>
        <taxon>Embryophyta</taxon>
        <taxon>Tracheophyta</taxon>
        <taxon>Spermatophyta</taxon>
        <taxon>Magnoliopsida</taxon>
        <taxon>eudicotyledons</taxon>
        <taxon>Gunneridae</taxon>
        <taxon>Pentapetalae</taxon>
        <taxon>rosids</taxon>
        <taxon>malvids</taxon>
        <taxon>Malvales</taxon>
        <taxon>Malvaceae</taxon>
        <taxon>Grewioideae</taxon>
        <taxon>Apeibeae</taxon>
        <taxon>Corchorus</taxon>
    </lineage>
</organism>
<evidence type="ECO:0008006" key="5">
    <source>
        <dbReference type="Google" id="ProtNLM"/>
    </source>
</evidence>
<dbReference type="AlphaFoldDB" id="A0A1R3L4D1"/>
<dbReference type="PANTHER" id="PTHR11926">
    <property type="entry name" value="GLUCOSYL/GLUCURONOSYL TRANSFERASES"/>
    <property type="match status" value="1"/>
</dbReference>
<accession>A0A1R3L4D1</accession>
<dbReference type="EMBL" id="AWUE01001516">
    <property type="protein sequence ID" value="OMP14176.1"/>
    <property type="molecule type" value="Genomic_DNA"/>
</dbReference>
<dbReference type="SUPFAM" id="SSF53756">
    <property type="entry name" value="UDP-Glycosyltransferase/glycogen phosphorylase"/>
    <property type="match status" value="1"/>
</dbReference>
<reference evidence="4" key="1">
    <citation type="submission" date="2013-09" db="EMBL/GenBank/DDBJ databases">
        <title>Corchorus olitorius genome sequencing.</title>
        <authorList>
            <person name="Alam M."/>
            <person name="Haque M.S."/>
            <person name="Islam M.S."/>
            <person name="Emdad E.M."/>
            <person name="Islam M.M."/>
            <person name="Ahmed B."/>
            <person name="Halim A."/>
            <person name="Hossen Q.M.M."/>
            <person name="Hossain M.Z."/>
            <person name="Ahmed R."/>
            <person name="Khan M.M."/>
            <person name="Islam R."/>
            <person name="Rashid M.M."/>
            <person name="Khan S.A."/>
            <person name="Rahman M.S."/>
            <person name="Alam M."/>
            <person name="Yahiya A.S."/>
            <person name="Khan M.S."/>
            <person name="Azam M.S."/>
            <person name="Haque T."/>
            <person name="Lashkar M.Z.H."/>
            <person name="Akhand A.I."/>
            <person name="Morshed G."/>
            <person name="Roy S."/>
            <person name="Uddin K.S."/>
            <person name="Rabeya T."/>
            <person name="Hossain A.S."/>
            <person name="Chowdhury A."/>
            <person name="Snigdha A.R."/>
            <person name="Mortoza M.S."/>
            <person name="Matin S.A."/>
            <person name="Hoque S.M.E."/>
            <person name="Islam M.K."/>
            <person name="Roy D.K."/>
            <person name="Haider R."/>
            <person name="Moosa M.M."/>
            <person name="Elias S.M."/>
            <person name="Hasan A.M."/>
            <person name="Jahan S."/>
            <person name="Shafiuddin M."/>
            <person name="Mahmood N."/>
            <person name="Shommy N.S."/>
        </authorList>
    </citation>
    <scope>NUCLEOTIDE SEQUENCE [LARGE SCALE GENOMIC DNA]</scope>
    <source>
        <strain evidence="4">cv. O-4</strain>
    </source>
</reference>
<gene>
    <name evidence="3" type="ORF">COLO4_00218</name>
</gene>
<dbReference type="STRING" id="93759.A0A1R3L4D1"/>
<keyword evidence="2" id="KW-0808">Transferase</keyword>